<dbReference type="InterPro" id="IPR005288">
    <property type="entry name" value="NadB"/>
</dbReference>
<dbReference type="GO" id="GO:0009435">
    <property type="term" value="P:NAD+ biosynthetic process"/>
    <property type="evidence" value="ECO:0007669"/>
    <property type="project" value="InterPro"/>
</dbReference>
<gene>
    <name evidence="1" type="ORF">SDC9_150026</name>
</gene>
<sequence>MVNWPQNDYFLGNLIGTSEKDFQTYVEGGKQLSLSLLYWLQTEAPRPDGGKGWPGLRLRKDILGSDDGLAKYPYVRESRRIKSVFTITEQHVGKENRALTATENKDKAAFFHDSVGIGYYPIDLHPSTGMNNYIDMDALRFQIPLGALLPIRMKNLIPANKNIGTTHITNGCYRLHPVEWSIGEAVGELLSFSLDNQYTPHQVRAQKEILSDFQSLLRSRGIESEWPSDDKLEKMQY</sequence>
<dbReference type="PANTHER" id="PTHR42716:SF1">
    <property type="entry name" value="SLL0471 PROTEIN"/>
    <property type="match status" value="1"/>
</dbReference>
<comment type="caution">
    <text evidence="1">The sequence shown here is derived from an EMBL/GenBank/DDBJ whole genome shotgun (WGS) entry which is preliminary data.</text>
</comment>
<dbReference type="EMBL" id="VSSQ01048763">
    <property type="protein sequence ID" value="MPN02809.1"/>
    <property type="molecule type" value="Genomic_DNA"/>
</dbReference>
<reference evidence="1" key="1">
    <citation type="submission" date="2019-08" db="EMBL/GenBank/DDBJ databases">
        <authorList>
            <person name="Kucharzyk K."/>
            <person name="Murdoch R.W."/>
            <person name="Higgins S."/>
            <person name="Loffler F."/>
        </authorList>
    </citation>
    <scope>NUCLEOTIDE SEQUENCE</scope>
</reference>
<dbReference type="AlphaFoldDB" id="A0A645ENU4"/>
<dbReference type="Pfam" id="PF12831">
    <property type="entry name" value="FAD_oxidored"/>
    <property type="match status" value="1"/>
</dbReference>
<proteinExistence type="predicted"/>
<organism evidence="1">
    <name type="scientific">bioreactor metagenome</name>
    <dbReference type="NCBI Taxonomy" id="1076179"/>
    <lineage>
        <taxon>unclassified sequences</taxon>
        <taxon>metagenomes</taxon>
        <taxon>ecological metagenomes</taxon>
    </lineage>
</organism>
<evidence type="ECO:0008006" key="2">
    <source>
        <dbReference type="Google" id="ProtNLM"/>
    </source>
</evidence>
<accession>A0A645ENU4</accession>
<protein>
    <recommendedName>
        <fullName evidence="2">FAD dependent oxidoreductase</fullName>
    </recommendedName>
</protein>
<evidence type="ECO:0000313" key="1">
    <source>
        <dbReference type="EMBL" id="MPN02809.1"/>
    </source>
</evidence>
<dbReference type="PANTHER" id="PTHR42716">
    <property type="entry name" value="L-ASPARTATE OXIDASE"/>
    <property type="match status" value="1"/>
</dbReference>
<name>A0A645ENU4_9ZZZZ</name>
<dbReference type="GO" id="GO:0008734">
    <property type="term" value="F:L-aspartate oxidase activity"/>
    <property type="evidence" value="ECO:0007669"/>
    <property type="project" value="InterPro"/>
</dbReference>